<proteinExistence type="predicted"/>
<comment type="caution">
    <text evidence="1">The sequence shown here is derived from an EMBL/GenBank/DDBJ whole genome shotgun (WGS) entry which is preliminary data.</text>
</comment>
<dbReference type="EMBL" id="JAVDSB010000002">
    <property type="protein sequence ID" value="MDR6550985.1"/>
    <property type="molecule type" value="Genomic_DNA"/>
</dbReference>
<sequence>MVNLSGKRTIIGRTSGENALDTLISVRHQRGKPLNQPVTG</sequence>
<gene>
    <name evidence="1" type="ORF">J2736_002172</name>
</gene>
<evidence type="ECO:0000313" key="2">
    <source>
        <dbReference type="Proteomes" id="UP001267290"/>
    </source>
</evidence>
<name>A0ABU1NU83_9BACL</name>
<organism evidence="1 2">
    <name type="scientific">Paenibacillus qinlingensis</name>
    <dbReference type="NCBI Taxonomy" id="1837343"/>
    <lineage>
        <taxon>Bacteria</taxon>
        <taxon>Bacillati</taxon>
        <taxon>Bacillota</taxon>
        <taxon>Bacilli</taxon>
        <taxon>Bacillales</taxon>
        <taxon>Paenibacillaceae</taxon>
        <taxon>Paenibacillus</taxon>
    </lineage>
</organism>
<reference evidence="1 2" key="1">
    <citation type="submission" date="2023-07" db="EMBL/GenBank/DDBJ databases">
        <title>Sorghum-associated microbial communities from plants grown in Nebraska, USA.</title>
        <authorList>
            <person name="Schachtman D."/>
        </authorList>
    </citation>
    <scope>NUCLEOTIDE SEQUENCE [LARGE SCALE GENOMIC DNA]</scope>
    <source>
        <strain evidence="1 2">CC258</strain>
    </source>
</reference>
<keyword evidence="2" id="KW-1185">Reference proteome</keyword>
<accession>A0ABU1NU83</accession>
<dbReference type="Proteomes" id="UP001267290">
    <property type="component" value="Unassembled WGS sequence"/>
</dbReference>
<evidence type="ECO:0000313" key="1">
    <source>
        <dbReference type="EMBL" id="MDR6550985.1"/>
    </source>
</evidence>
<dbReference type="RefSeq" id="WP_310226257.1">
    <property type="nucleotide sequence ID" value="NZ_JAVDSB010000002.1"/>
</dbReference>
<protein>
    <submittedName>
        <fullName evidence="1">Uncharacterized protein</fullName>
    </submittedName>
</protein>